<evidence type="ECO:0000313" key="8">
    <source>
        <dbReference type="Proteomes" id="UP001501705"/>
    </source>
</evidence>
<dbReference type="InterPro" id="IPR017508">
    <property type="entry name" value="HipA_N1"/>
</dbReference>
<keyword evidence="3" id="KW-0418">Kinase</keyword>
<evidence type="ECO:0000256" key="1">
    <source>
        <dbReference type="ARBA" id="ARBA00010164"/>
    </source>
</evidence>
<dbReference type="Pfam" id="PF13657">
    <property type="entry name" value="Couple_hipA"/>
    <property type="match status" value="1"/>
</dbReference>
<evidence type="ECO:0000256" key="2">
    <source>
        <dbReference type="ARBA" id="ARBA00022679"/>
    </source>
</evidence>
<protein>
    <submittedName>
        <fullName evidence="7">HipA domain-containing protein</fullName>
    </submittedName>
</protein>
<evidence type="ECO:0000259" key="6">
    <source>
        <dbReference type="Pfam" id="PF13657"/>
    </source>
</evidence>
<keyword evidence="8" id="KW-1185">Reference proteome</keyword>
<dbReference type="EMBL" id="BAAAPH010000024">
    <property type="protein sequence ID" value="GAA1596303.1"/>
    <property type="molecule type" value="Genomic_DNA"/>
</dbReference>
<gene>
    <name evidence="7" type="ORF">GCM10009804_61040</name>
</gene>
<name>A0ABP4Q2Z6_9ACTN</name>
<dbReference type="InterPro" id="IPR012893">
    <property type="entry name" value="HipA-like_C"/>
</dbReference>
<feature type="region of interest" description="Disordered" evidence="4">
    <location>
        <begin position="411"/>
        <end position="440"/>
    </location>
</feature>
<evidence type="ECO:0000256" key="4">
    <source>
        <dbReference type="SAM" id="MobiDB-lite"/>
    </source>
</evidence>
<dbReference type="RefSeq" id="WP_344238990.1">
    <property type="nucleotide sequence ID" value="NZ_BAAAPH010000024.1"/>
</dbReference>
<comment type="similarity">
    <text evidence="1">Belongs to the HipA Ser/Thr kinase family.</text>
</comment>
<evidence type="ECO:0000256" key="3">
    <source>
        <dbReference type="ARBA" id="ARBA00022777"/>
    </source>
</evidence>
<evidence type="ECO:0000313" key="7">
    <source>
        <dbReference type="EMBL" id="GAA1596303.1"/>
    </source>
</evidence>
<evidence type="ECO:0000259" key="5">
    <source>
        <dbReference type="Pfam" id="PF07804"/>
    </source>
</evidence>
<organism evidence="7 8">
    <name type="scientific">Kribbella hippodromi</name>
    <dbReference type="NCBI Taxonomy" id="434347"/>
    <lineage>
        <taxon>Bacteria</taxon>
        <taxon>Bacillati</taxon>
        <taxon>Actinomycetota</taxon>
        <taxon>Actinomycetes</taxon>
        <taxon>Propionibacteriales</taxon>
        <taxon>Kribbellaceae</taxon>
        <taxon>Kribbella</taxon>
    </lineage>
</organism>
<feature type="domain" description="HipA N-terminal subdomain 1" evidence="6">
    <location>
        <begin position="24"/>
        <end position="88"/>
    </location>
</feature>
<sequence length="440" mass="47668">MTNSLLVSTEIDGAVVDVGTAYFTRRRGASSTSFRYAPGYLGRKGAYAIDPALELFAGPGQTDGLPGAFADCSPDRWGRNLISKRLQALALRENPVAPALSDIDFLLGVSDLTRQGALRFKIDADGPFLDPDLQVPKLIELPRLLWAADQVANDGGDDLAAIKALLDAGSGSLGGARPKVSVSDGERLLIAKFPHRGDDWDVMAWEKTALDLAERAGIEVPANELLGIDGRHILVLERFDRNNGRRRGYISAMTLIEGRDGEVRDYVDVAETLPEYGARVRADLHQLWRRIAFSVAIHNTDDHLRNHGFLRDGAGWTLSPAFDINPNPVVGEERVTGIGGARHRTDEVAGLMAYAETFDLDPSEARQTLREVSDATADWRTVAASHGISAAERQRFEPVFEGLREQFSSDAGVVGKARSRVPKGSEGAGRFASGAKRSAD</sequence>
<reference evidence="8" key="1">
    <citation type="journal article" date="2019" name="Int. J. Syst. Evol. Microbiol.">
        <title>The Global Catalogue of Microorganisms (GCM) 10K type strain sequencing project: providing services to taxonomists for standard genome sequencing and annotation.</title>
        <authorList>
            <consortium name="The Broad Institute Genomics Platform"/>
            <consortium name="The Broad Institute Genome Sequencing Center for Infectious Disease"/>
            <person name="Wu L."/>
            <person name="Ma J."/>
        </authorList>
    </citation>
    <scope>NUCLEOTIDE SEQUENCE [LARGE SCALE GENOMIC DNA]</scope>
    <source>
        <strain evidence="8">JCM 15572</strain>
    </source>
</reference>
<comment type="caution">
    <text evidence="7">The sequence shown here is derived from an EMBL/GenBank/DDBJ whole genome shotgun (WGS) entry which is preliminary data.</text>
</comment>
<dbReference type="PANTHER" id="PTHR37419:SF8">
    <property type="entry name" value="TOXIN YJJJ"/>
    <property type="match status" value="1"/>
</dbReference>
<feature type="domain" description="HipA-like C-terminal" evidence="5">
    <location>
        <begin position="172"/>
        <end position="379"/>
    </location>
</feature>
<dbReference type="PANTHER" id="PTHR37419">
    <property type="entry name" value="SERINE/THREONINE-PROTEIN KINASE TOXIN HIPA"/>
    <property type="match status" value="1"/>
</dbReference>
<accession>A0ABP4Q2Z6</accession>
<dbReference type="Pfam" id="PF07804">
    <property type="entry name" value="HipA_C"/>
    <property type="match status" value="1"/>
</dbReference>
<keyword evidence="2" id="KW-0808">Transferase</keyword>
<dbReference type="Proteomes" id="UP001501705">
    <property type="component" value="Unassembled WGS sequence"/>
</dbReference>
<dbReference type="InterPro" id="IPR052028">
    <property type="entry name" value="HipA_Ser/Thr_kinase"/>
</dbReference>
<proteinExistence type="inferred from homology"/>